<protein>
    <submittedName>
        <fullName evidence="1">Uncharacterized protein</fullName>
    </submittedName>
</protein>
<reference evidence="2" key="1">
    <citation type="submission" date="2016-10" db="EMBL/GenBank/DDBJ databases">
        <authorList>
            <person name="Varghese N."/>
            <person name="Submissions S."/>
        </authorList>
    </citation>
    <scope>NUCLEOTIDE SEQUENCE [LARGE SCALE GENOMIC DNA]</scope>
    <source>
        <strain evidence="2">DSM 45079</strain>
    </source>
</reference>
<sequence>MRSICEQIDRIARHTYYGTLIELELQPAAWRVMDG</sequence>
<proteinExistence type="predicted"/>
<evidence type="ECO:0000313" key="1">
    <source>
        <dbReference type="EMBL" id="SDU47402.1"/>
    </source>
</evidence>
<evidence type="ECO:0000313" key="2">
    <source>
        <dbReference type="Proteomes" id="UP000182977"/>
    </source>
</evidence>
<accession>A0A1H2ITK6</accession>
<keyword evidence="2" id="KW-1185">Reference proteome</keyword>
<name>A0A1H2ITK6_9ACTN</name>
<dbReference type="EMBL" id="LT629791">
    <property type="protein sequence ID" value="SDU47402.1"/>
    <property type="molecule type" value="Genomic_DNA"/>
</dbReference>
<gene>
    <name evidence="1" type="ORF">SAMN04488563_1995</name>
</gene>
<dbReference type="Proteomes" id="UP000182977">
    <property type="component" value="Chromosome I"/>
</dbReference>
<organism evidence="1 2">
    <name type="scientific">Jiangella alkaliphila</name>
    <dbReference type="NCBI Taxonomy" id="419479"/>
    <lineage>
        <taxon>Bacteria</taxon>
        <taxon>Bacillati</taxon>
        <taxon>Actinomycetota</taxon>
        <taxon>Actinomycetes</taxon>
        <taxon>Jiangellales</taxon>
        <taxon>Jiangellaceae</taxon>
        <taxon>Jiangella</taxon>
    </lineage>
</organism>
<dbReference type="AlphaFoldDB" id="A0A1H2ITK6"/>